<proteinExistence type="predicted"/>
<name>A0ABD0LT75_9CAEN</name>
<reference evidence="1 2" key="1">
    <citation type="journal article" date="2023" name="Sci. Data">
        <title>Genome assembly of the Korean intertidal mud-creeper Batillaria attramentaria.</title>
        <authorList>
            <person name="Patra A.K."/>
            <person name="Ho P.T."/>
            <person name="Jun S."/>
            <person name="Lee S.J."/>
            <person name="Kim Y."/>
            <person name="Won Y.J."/>
        </authorList>
    </citation>
    <scope>NUCLEOTIDE SEQUENCE [LARGE SCALE GENOMIC DNA]</scope>
    <source>
        <strain evidence="1">Wonlab-2016</strain>
    </source>
</reference>
<dbReference type="Proteomes" id="UP001519460">
    <property type="component" value="Unassembled WGS sequence"/>
</dbReference>
<protein>
    <submittedName>
        <fullName evidence="1">Uncharacterized protein</fullName>
    </submittedName>
</protein>
<organism evidence="1 2">
    <name type="scientific">Batillaria attramentaria</name>
    <dbReference type="NCBI Taxonomy" id="370345"/>
    <lineage>
        <taxon>Eukaryota</taxon>
        <taxon>Metazoa</taxon>
        <taxon>Spiralia</taxon>
        <taxon>Lophotrochozoa</taxon>
        <taxon>Mollusca</taxon>
        <taxon>Gastropoda</taxon>
        <taxon>Caenogastropoda</taxon>
        <taxon>Sorbeoconcha</taxon>
        <taxon>Cerithioidea</taxon>
        <taxon>Batillariidae</taxon>
        <taxon>Batillaria</taxon>
    </lineage>
</organism>
<gene>
    <name evidence="1" type="ORF">BaRGS_00006054</name>
</gene>
<dbReference type="EMBL" id="JACVVK020000024">
    <property type="protein sequence ID" value="KAK7502804.1"/>
    <property type="molecule type" value="Genomic_DNA"/>
</dbReference>
<comment type="caution">
    <text evidence="1">The sequence shown here is derived from an EMBL/GenBank/DDBJ whole genome shotgun (WGS) entry which is preliminary data.</text>
</comment>
<sequence length="101" mass="11796">MNTLFGNPFINSRLPNTSPAVWEISWRCYCWVKDINCSERVNSKVPCARATSNMNWPRWNLCTRTLVRFASTDARTNPVRTLRVDFYNTDLVQSPVRSFSF</sequence>
<accession>A0ABD0LT75</accession>
<evidence type="ECO:0000313" key="1">
    <source>
        <dbReference type="EMBL" id="KAK7502804.1"/>
    </source>
</evidence>
<dbReference type="AlphaFoldDB" id="A0ABD0LT75"/>
<evidence type="ECO:0000313" key="2">
    <source>
        <dbReference type="Proteomes" id="UP001519460"/>
    </source>
</evidence>
<keyword evidence="2" id="KW-1185">Reference proteome</keyword>